<dbReference type="Proteomes" id="UP000541735">
    <property type="component" value="Unassembled WGS sequence"/>
</dbReference>
<organism evidence="1 2">
    <name type="scientific">Listeria booriae</name>
    <dbReference type="NCBI Taxonomy" id="1552123"/>
    <lineage>
        <taxon>Bacteria</taxon>
        <taxon>Bacillati</taxon>
        <taxon>Bacillota</taxon>
        <taxon>Bacilli</taxon>
        <taxon>Bacillales</taxon>
        <taxon>Listeriaceae</taxon>
        <taxon>Listeria</taxon>
    </lineage>
</organism>
<dbReference type="PIRSF" id="PIRSF034934">
    <property type="entry name" value="AbiF_AbiD"/>
    <property type="match status" value="1"/>
</dbReference>
<comment type="caution">
    <text evidence="1">The sequence shown here is derived from an EMBL/GenBank/DDBJ whole genome shotgun (WGS) entry which is preliminary data.</text>
</comment>
<name>A0A7X0Z653_9LIST</name>
<gene>
    <name evidence="1" type="ORF">HCB27_05805</name>
</gene>
<protein>
    <submittedName>
        <fullName evidence="1">Abi family protein</fullName>
    </submittedName>
</protein>
<dbReference type="Pfam" id="PF07751">
    <property type="entry name" value="Abi_2"/>
    <property type="match status" value="1"/>
</dbReference>
<dbReference type="RefSeq" id="WP_185548637.1">
    <property type="nucleotide sequence ID" value="NZ_JAARYD010000002.1"/>
</dbReference>
<dbReference type="InterPro" id="IPR017034">
    <property type="entry name" value="Abi_system_AbiD/AbiF"/>
</dbReference>
<dbReference type="InterPro" id="IPR011664">
    <property type="entry name" value="Abi_system_AbiD/AbiF-like"/>
</dbReference>
<dbReference type="AlphaFoldDB" id="A0A7X0Z653"/>
<proteinExistence type="predicted"/>
<sequence length="288" mass="34830">MLKIDKPATTYKEQIKILKRKGMKFSDEVMAEKFLESVQYYRLSGYWLSYFEKKDQFVEGMTFEKIVDVYMFDKELRNNLLYIIDNIETEVKSKIAYRFVHSCSPLGYANPNNFGRADYYAAWLNKFFKNANNKDKNRELFISWYKENYNNKFPFWVVVEMCNFNDISKFYKNLKPKIKKGMRTSFHYNYEYIESWLHTTVLVRNICAHNGRLYNRRLVITPKLLSEMPRNLNIKRIFTPIVILKYLCSDKTVWNEFIKRMELTFHKYGESIELELIGFPVNWQDILK</sequence>
<evidence type="ECO:0000313" key="1">
    <source>
        <dbReference type="EMBL" id="MBC2176119.1"/>
    </source>
</evidence>
<reference evidence="1 2" key="1">
    <citation type="submission" date="2020-03" db="EMBL/GenBank/DDBJ databases">
        <title>Soil Listeria distribution.</title>
        <authorList>
            <person name="Liao J."/>
            <person name="Wiedmann M."/>
        </authorList>
    </citation>
    <scope>NUCLEOTIDE SEQUENCE [LARGE SCALE GENOMIC DNA]</scope>
    <source>
        <strain evidence="1 2">FSL L7-0259</strain>
    </source>
</reference>
<evidence type="ECO:0000313" key="2">
    <source>
        <dbReference type="Proteomes" id="UP000541735"/>
    </source>
</evidence>
<dbReference type="EMBL" id="JAARYD010000002">
    <property type="protein sequence ID" value="MBC2176119.1"/>
    <property type="molecule type" value="Genomic_DNA"/>
</dbReference>
<accession>A0A7X0Z653</accession>